<dbReference type="GO" id="GO:0008270">
    <property type="term" value="F:zinc ion binding"/>
    <property type="evidence" value="ECO:0007669"/>
    <property type="project" value="UniProtKB-KW"/>
</dbReference>
<reference evidence="5" key="1">
    <citation type="submission" date="2025-08" db="UniProtKB">
        <authorList>
            <consortium name="Ensembl"/>
        </authorList>
    </citation>
    <scope>IDENTIFICATION</scope>
</reference>
<comment type="similarity">
    <text evidence="1">Belongs to the IPP transferase family.</text>
</comment>
<dbReference type="PANTHER" id="PTHR11088:SF89">
    <property type="entry name" value="TRNA DIMETHYLALLYLTRANSFERASE"/>
    <property type="match status" value="1"/>
</dbReference>
<evidence type="ECO:0000256" key="1">
    <source>
        <dbReference type="ARBA" id="ARBA00005842"/>
    </source>
</evidence>
<dbReference type="Gene3D" id="1.10.20.140">
    <property type="match status" value="1"/>
</dbReference>
<dbReference type="STRING" id="28743.ENSCVAP00000029123"/>
<dbReference type="PANTHER" id="PTHR11088">
    <property type="entry name" value="TRNA DIMETHYLALLYLTRANSFERASE"/>
    <property type="match status" value="1"/>
</dbReference>
<dbReference type="OMA" id="YREMDIA"/>
<dbReference type="Ensembl" id="ENSCVAT00000021808.1">
    <property type="protein sequence ID" value="ENSCVAP00000029123.1"/>
    <property type="gene ID" value="ENSCVAG00000000422.1"/>
</dbReference>
<dbReference type="Gene3D" id="3.40.50.300">
    <property type="entry name" value="P-loop containing nucleotide triphosphate hydrolases"/>
    <property type="match status" value="1"/>
</dbReference>
<evidence type="ECO:0000256" key="3">
    <source>
        <dbReference type="ARBA" id="ARBA00022741"/>
    </source>
</evidence>
<organism evidence="5 6">
    <name type="scientific">Cyprinodon variegatus</name>
    <name type="common">Sheepshead minnow</name>
    <dbReference type="NCBI Taxonomy" id="28743"/>
    <lineage>
        <taxon>Eukaryota</taxon>
        <taxon>Metazoa</taxon>
        <taxon>Chordata</taxon>
        <taxon>Craniata</taxon>
        <taxon>Vertebrata</taxon>
        <taxon>Euteleostomi</taxon>
        <taxon>Actinopterygii</taxon>
        <taxon>Neopterygii</taxon>
        <taxon>Teleostei</taxon>
        <taxon>Neoteleostei</taxon>
        <taxon>Acanthomorphata</taxon>
        <taxon>Ovalentaria</taxon>
        <taxon>Atherinomorphae</taxon>
        <taxon>Cyprinodontiformes</taxon>
        <taxon>Cyprinodontidae</taxon>
        <taxon>Cyprinodon</taxon>
    </lineage>
</organism>
<dbReference type="Pfam" id="PF01715">
    <property type="entry name" value="IPPT"/>
    <property type="match status" value="1"/>
</dbReference>
<dbReference type="GO" id="GO:0052381">
    <property type="term" value="F:tRNA dimethylallyltransferase activity"/>
    <property type="evidence" value="ECO:0007669"/>
    <property type="project" value="UniProtKB-EC"/>
</dbReference>
<dbReference type="GO" id="GO:0005739">
    <property type="term" value="C:mitochondrion"/>
    <property type="evidence" value="ECO:0007669"/>
    <property type="project" value="UniProtKB-SubCell"/>
</dbReference>
<sequence>MQVYKGLDIITNKVTAEERAQCTHHMIGFVDPLVKSYTVVDFRNKALDRNKLPIIVGGTNYYIESLLWRVLVDSGDSGDGADGGQNRKMELEKLGGEELYKRLMEVDPKMASMLHPNDKRKIARSLQIHKDTGVPHSHWLEEQRQGGDGLGGPLRYPDPCIFWLHADMEGESGTIV</sequence>
<keyword evidence="2" id="KW-0808">Transferase</keyword>
<dbReference type="InterPro" id="IPR027417">
    <property type="entry name" value="P-loop_NTPase"/>
</dbReference>
<dbReference type="InterPro" id="IPR039657">
    <property type="entry name" value="Dimethylallyltransferase"/>
</dbReference>
<name>A0A3Q2E9N5_CYPVA</name>
<dbReference type="AlphaFoldDB" id="A0A3Q2E9N5"/>
<keyword evidence="4" id="KW-0067">ATP-binding</keyword>
<evidence type="ECO:0000256" key="2">
    <source>
        <dbReference type="ARBA" id="ARBA00022679"/>
    </source>
</evidence>
<reference evidence="5" key="2">
    <citation type="submission" date="2025-09" db="UniProtKB">
        <authorList>
            <consortium name="Ensembl"/>
        </authorList>
    </citation>
    <scope>IDENTIFICATION</scope>
</reference>
<keyword evidence="6" id="KW-1185">Reference proteome</keyword>
<keyword evidence="3" id="KW-0547">Nucleotide-binding</keyword>
<accession>A0A3Q2E9N5</accession>
<evidence type="ECO:0000256" key="4">
    <source>
        <dbReference type="ARBA" id="ARBA00022840"/>
    </source>
</evidence>
<dbReference type="Proteomes" id="UP000265020">
    <property type="component" value="Unassembled WGS sequence"/>
</dbReference>
<dbReference type="GeneTree" id="ENSGT00390000015214"/>
<evidence type="ECO:0000313" key="5">
    <source>
        <dbReference type="Ensembl" id="ENSCVAP00000029123.1"/>
    </source>
</evidence>
<proteinExistence type="inferred from homology"/>
<evidence type="ECO:0000313" key="6">
    <source>
        <dbReference type="Proteomes" id="UP000265020"/>
    </source>
</evidence>
<dbReference type="GO" id="GO:0005524">
    <property type="term" value="F:ATP binding"/>
    <property type="evidence" value="ECO:0007669"/>
    <property type="project" value="UniProtKB-KW"/>
</dbReference>
<protein>
    <submittedName>
        <fullName evidence="5">tRNA isopentenyltransferase 1</fullName>
    </submittedName>
</protein>
<dbReference type="GO" id="GO:0006400">
    <property type="term" value="P:tRNA modification"/>
    <property type="evidence" value="ECO:0007669"/>
    <property type="project" value="TreeGrafter"/>
</dbReference>